<dbReference type="SUPFAM" id="SSF55424">
    <property type="entry name" value="FAD/NAD-linked reductases, dimerisation (C-terminal) domain"/>
    <property type="match status" value="1"/>
</dbReference>
<dbReference type="Gene3D" id="3.50.50.60">
    <property type="entry name" value="FAD/NAD(P)-binding domain"/>
    <property type="match status" value="2"/>
</dbReference>
<dbReference type="Proteomes" id="UP000236047">
    <property type="component" value="Unassembled WGS sequence"/>
</dbReference>
<dbReference type="InterPro" id="IPR016156">
    <property type="entry name" value="FAD/NAD-linked_Rdtase_dimer_sf"/>
</dbReference>
<sequence>MSEQSKSPQAPDRTPRVVIAGAGMAGVQTAVALREQGWRGAITLLGDEPHQPYDRPPLSKAVLLGKAEGSAFDIDFAALGIDLRLGCPVTALRPAERVVETAEGPIRYDYAVIATGAEPIRLPGGDELPDVHLLRTLDDAERLRPVLAAQHRIVVVGAGWIGAEFATAAREAGCEVTVVEAADHPLAGALPAEVAAYMTDWYTDAGAELRTGARVASLAPGAVALADGTTLPADAVVVGVGARPATGWLAGSGVALSPEDGSVLADERLRTSVPDVYAVGDCASFPSARYGTRLLVHHWDNALQGPRTVAENIAGGEAAGVVYDPVPYFWSEQFGRFVQYAGHHVDADELVWRGDPAGAAWSVIWLRSEGQDQAGEAEGGAGRPVGRLVALLAVGRPRDLAQGRRLIEKGALLDRERAADAAVPLKSAVR</sequence>
<dbReference type="RefSeq" id="WP_073445137.1">
    <property type="nucleotide sequence ID" value="NZ_LJSN01000002.1"/>
</dbReference>
<evidence type="ECO:0000259" key="5">
    <source>
        <dbReference type="Pfam" id="PF07992"/>
    </source>
</evidence>
<reference evidence="8" key="1">
    <citation type="submission" date="2015-09" db="EMBL/GenBank/DDBJ databases">
        <authorList>
            <person name="Graham D.E."/>
            <person name="Mahan K.M."/>
            <person name="Klingeman D.M."/>
            <person name="Fida T."/>
            <person name="Giannone R.J."/>
            <person name="Hettich R.L."/>
            <person name="Parry R.J."/>
            <person name="Spain J.C."/>
        </authorList>
    </citation>
    <scope>NUCLEOTIDE SEQUENCE [LARGE SCALE GENOMIC DNA]</scope>
    <source>
        <strain evidence="8">JCM 4701</strain>
    </source>
</reference>
<feature type="domain" description="Reductase C-terminal" evidence="6">
    <location>
        <begin position="386"/>
        <end position="428"/>
    </location>
</feature>
<name>A0A2N8PLQ2_STRNR</name>
<keyword evidence="2" id="KW-0285">Flavoprotein</keyword>
<dbReference type="EMBL" id="LJSN01000002">
    <property type="protein sequence ID" value="PNE41930.1"/>
    <property type="molecule type" value="Genomic_DNA"/>
</dbReference>
<dbReference type="SUPFAM" id="SSF51905">
    <property type="entry name" value="FAD/NAD(P)-binding domain"/>
    <property type="match status" value="1"/>
</dbReference>
<evidence type="ECO:0000313" key="8">
    <source>
        <dbReference type="Proteomes" id="UP000236047"/>
    </source>
</evidence>
<dbReference type="Pfam" id="PF07992">
    <property type="entry name" value="Pyr_redox_2"/>
    <property type="match status" value="1"/>
</dbReference>
<dbReference type="GO" id="GO:0005737">
    <property type="term" value="C:cytoplasm"/>
    <property type="evidence" value="ECO:0007669"/>
    <property type="project" value="TreeGrafter"/>
</dbReference>
<evidence type="ECO:0000256" key="3">
    <source>
        <dbReference type="ARBA" id="ARBA00022827"/>
    </source>
</evidence>
<keyword evidence="4" id="KW-0560">Oxidoreductase</keyword>
<evidence type="ECO:0000256" key="2">
    <source>
        <dbReference type="ARBA" id="ARBA00022630"/>
    </source>
</evidence>
<evidence type="ECO:0000259" key="6">
    <source>
        <dbReference type="Pfam" id="PF14759"/>
    </source>
</evidence>
<proteinExistence type="predicted"/>
<evidence type="ECO:0000256" key="1">
    <source>
        <dbReference type="ARBA" id="ARBA00001974"/>
    </source>
</evidence>
<comment type="cofactor">
    <cofactor evidence="1">
        <name>FAD</name>
        <dbReference type="ChEBI" id="CHEBI:57692"/>
    </cofactor>
</comment>
<dbReference type="AlphaFoldDB" id="A0A2N8PLQ2"/>
<dbReference type="PRINTS" id="PR00411">
    <property type="entry name" value="PNDRDTASEI"/>
</dbReference>
<dbReference type="InterPro" id="IPR023753">
    <property type="entry name" value="FAD/NAD-binding_dom"/>
</dbReference>
<accession>A0A2N8PLQ2</accession>
<dbReference type="InterPro" id="IPR036188">
    <property type="entry name" value="FAD/NAD-bd_sf"/>
</dbReference>
<dbReference type="PANTHER" id="PTHR43557">
    <property type="entry name" value="APOPTOSIS-INDUCING FACTOR 1"/>
    <property type="match status" value="1"/>
</dbReference>
<evidence type="ECO:0000256" key="4">
    <source>
        <dbReference type="ARBA" id="ARBA00023002"/>
    </source>
</evidence>
<organism evidence="7 8">
    <name type="scientific">Streptomyces noursei</name>
    <name type="common">Streptomyces albulus</name>
    <dbReference type="NCBI Taxonomy" id="1971"/>
    <lineage>
        <taxon>Bacteria</taxon>
        <taxon>Bacillati</taxon>
        <taxon>Actinomycetota</taxon>
        <taxon>Actinomycetes</taxon>
        <taxon>Kitasatosporales</taxon>
        <taxon>Streptomycetaceae</taxon>
        <taxon>Streptomyces</taxon>
    </lineage>
</organism>
<dbReference type="PRINTS" id="PR00368">
    <property type="entry name" value="FADPNR"/>
</dbReference>
<protein>
    <submittedName>
        <fullName evidence="7">Oxidoreductase</fullName>
    </submittedName>
</protein>
<feature type="domain" description="Reductase C-terminal" evidence="6">
    <location>
        <begin position="328"/>
        <end position="368"/>
    </location>
</feature>
<dbReference type="Pfam" id="PF14759">
    <property type="entry name" value="Reductase_C"/>
    <property type="match status" value="2"/>
</dbReference>
<dbReference type="InterPro" id="IPR050446">
    <property type="entry name" value="FAD-oxidoreductase/Apoptosis"/>
</dbReference>
<comment type="caution">
    <text evidence="7">The sequence shown here is derived from an EMBL/GenBank/DDBJ whole genome shotgun (WGS) entry which is preliminary data.</text>
</comment>
<feature type="domain" description="FAD/NAD(P)-binding" evidence="5">
    <location>
        <begin position="16"/>
        <end position="302"/>
    </location>
</feature>
<keyword evidence="3" id="KW-0274">FAD</keyword>
<dbReference type="PANTHER" id="PTHR43557:SF2">
    <property type="entry name" value="RIESKE DOMAIN-CONTAINING PROTEIN-RELATED"/>
    <property type="match status" value="1"/>
</dbReference>
<dbReference type="Gene3D" id="3.30.390.30">
    <property type="match status" value="1"/>
</dbReference>
<keyword evidence="8" id="KW-1185">Reference proteome</keyword>
<dbReference type="InterPro" id="IPR028202">
    <property type="entry name" value="Reductase_C"/>
</dbReference>
<gene>
    <name evidence="7" type="ORF">AOB60_15245</name>
</gene>
<evidence type="ECO:0000313" key="7">
    <source>
        <dbReference type="EMBL" id="PNE41930.1"/>
    </source>
</evidence>
<dbReference type="GO" id="GO:0016651">
    <property type="term" value="F:oxidoreductase activity, acting on NAD(P)H"/>
    <property type="evidence" value="ECO:0007669"/>
    <property type="project" value="TreeGrafter"/>
</dbReference>